<evidence type="ECO:0000313" key="1">
    <source>
        <dbReference type="EMBL" id="SIT44143.1"/>
    </source>
</evidence>
<sequence length="183" mass="20165">MNRIMQHDSTQHHALSIADVSLLAHAIRQTDQPKAIFEAVEQVAQNAIGFRLFTIMCFDAERFEVERLHSNMLDVYPLSGRKKKHGSVWGEHTLRDLKPFRATTPDGIRVAFDDHMVMTGMGLGSILNIPVAYNGRCVGTMNMTHVAGWYTQAHEEIGLLLAAFIAAPLALHQAASVSTSGVS</sequence>
<proteinExistence type="predicted"/>
<gene>
    <name evidence="1" type="ORF">BN2476_380053</name>
</gene>
<dbReference type="Gene3D" id="3.30.450.40">
    <property type="match status" value="1"/>
</dbReference>
<dbReference type="SUPFAM" id="SSF55781">
    <property type="entry name" value="GAF domain-like"/>
    <property type="match status" value="1"/>
</dbReference>
<dbReference type="InterPro" id="IPR029016">
    <property type="entry name" value="GAF-like_dom_sf"/>
</dbReference>
<dbReference type="EMBL" id="CYGY02000038">
    <property type="protein sequence ID" value="SIT44143.1"/>
    <property type="molecule type" value="Genomic_DNA"/>
</dbReference>
<dbReference type="AlphaFoldDB" id="A0A1N7S9Z4"/>
<protein>
    <submittedName>
        <fullName evidence="1">GAF sensor protein</fullName>
    </submittedName>
</protein>
<evidence type="ECO:0000313" key="2">
    <source>
        <dbReference type="Proteomes" id="UP000195569"/>
    </source>
</evidence>
<dbReference type="Proteomes" id="UP000195569">
    <property type="component" value="Unassembled WGS sequence"/>
</dbReference>
<name>A0A1N7S9Z4_9BURK</name>
<accession>A0A1N7S9Z4</accession>
<dbReference type="OrthoDB" id="9022072at2"/>
<keyword evidence="2" id="KW-1185">Reference proteome</keyword>
<organism evidence="1 2">
    <name type="scientific">Paraburkholderia piptadeniae</name>
    <dbReference type="NCBI Taxonomy" id="1701573"/>
    <lineage>
        <taxon>Bacteria</taxon>
        <taxon>Pseudomonadati</taxon>
        <taxon>Pseudomonadota</taxon>
        <taxon>Betaproteobacteria</taxon>
        <taxon>Burkholderiales</taxon>
        <taxon>Burkholderiaceae</taxon>
        <taxon>Paraburkholderia</taxon>
    </lineage>
</organism>
<comment type="caution">
    <text evidence="1">The sequence shown here is derived from an EMBL/GenBank/DDBJ whole genome shotgun (WGS) entry which is preliminary data.</text>
</comment>
<reference evidence="1" key="1">
    <citation type="submission" date="2016-12" db="EMBL/GenBank/DDBJ databases">
        <authorList>
            <person name="Moulin L."/>
        </authorList>
    </citation>
    <scope>NUCLEOTIDE SEQUENCE [LARGE SCALE GENOMIC DNA]</scope>
    <source>
        <strain evidence="1">STM 7183</strain>
    </source>
</reference>